<sequence length="72" mass="8090">PDDNRDVAEVLLSCPLVRDEAYVDVVLDVKVKSEQREEVVEMLHDCSNVLTESLGMTDLDVSFQVAARNVRN</sequence>
<dbReference type="EMBL" id="JBJQND010000013">
    <property type="protein sequence ID" value="KAL3856444.1"/>
    <property type="molecule type" value="Genomic_DNA"/>
</dbReference>
<organism evidence="1 2">
    <name type="scientific">Sinanodonta woodiana</name>
    <name type="common">Chinese pond mussel</name>
    <name type="synonym">Anodonta woodiana</name>
    <dbReference type="NCBI Taxonomy" id="1069815"/>
    <lineage>
        <taxon>Eukaryota</taxon>
        <taxon>Metazoa</taxon>
        <taxon>Spiralia</taxon>
        <taxon>Lophotrochozoa</taxon>
        <taxon>Mollusca</taxon>
        <taxon>Bivalvia</taxon>
        <taxon>Autobranchia</taxon>
        <taxon>Heteroconchia</taxon>
        <taxon>Palaeoheterodonta</taxon>
        <taxon>Unionida</taxon>
        <taxon>Unionoidea</taxon>
        <taxon>Unionidae</taxon>
        <taxon>Unioninae</taxon>
        <taxon>Sinanodonta</taxon>
    </lineage>
</organism>
<evidence type="ECO:0000313" key="2">
    <source>
        <dbReference type="Proteomes" id="UP001634394"/>
    </source>
</evidence>
<dbReference type="AlphaFoldDB" id="A0ABD3V472"/>
<gene>
    <name evidence="1" type="ORF">ACJMK2_011201</name>
</gene>
<name>A0ABD3V472_SINWO</name>
<proteinExistence type="predicted"/>
<keyword evidence="2" id="KW-1185">Reference proteome</keyword>
<accession>A0ABD3V472</accession>
<reference evidence="1 2" key="1">
    <citation type="submission" date="2024-11" db="EMBL/GenBank/DDBJ databases">
        <title>Chromosome-level genome assembly of the freshwater bivalve Anodonta woodiana.</title>
        <authorList>
            <person name="Chen X."/>
        </authorList>
    </citation>
    <scope>NUCLEOTIDE SEQUENCE [LARGE SCALE GENOMIC DNA]</scope>
    <source>
        <strain evidence="1">MN2024</strain>
        <tissue evidence="1">Gills</tissue>
    </source>
</reference>
<comment type="caution">
    <text evidence="1">The sequence shown here is derived from an EMBL/GenBank/DDBJ whole genome shotgun (WGS) entry which is preliminary data.</text>
</comment>
<evidence type="ECO:0000313" key="1">
    <source>
        <dbReference type="EMBL" id="KAL3856444.1"/>
    </source>
</evidence>
<dbReference type="Proteomes" id="UP001634394">
    <property type="component" value="Unassembled WGS sequence"/>
</dbReference>
<feature type="non-terminal residue" evidence="1">
    <location>
        <position position="1"/>
    </location>
</feature>
<protein>
    <submittedName>
        <fullName evidence="1">Uncharacterized protein</fullName>
    </submittedName>
</protein>